<reference evidence="2 3" key="1">
    <citation type="submission" date="2019-04" db="EMBL/GenBank/DDBJ databases">
        <title>Friends and foes A comparative genomics study of 23 Aspergillus species from section Flavi.</title>
        <authorList>
            <consortium name="DOE Joint Genome Institute"/>
            <person name="Kjaerbolling I."/>
            <person name="Vesth T."/>
            <person name="Frisvad J.C."/>
            <person name="Nybo J.L."/>
            <person name="Theobald S."/>
            <person name="Kildgaard S."/>
            <person name="Isbrandt T."/>
            <person name="Kuo A."/>
            <person name="Sato A."/>
            <person name="Lyhne E.K."/>
            <person name="Kogle M.E."/>
            <person name="Wiebenga A."/>
            <person name="Kun R.S."/>
            <person name="Lubbers R.J."/>
            <person name="Makela M.R."/>
            <person name="Barry K."/>
            <person name="Chovatia M."/>
            <person name="Clum A."/>
            <person name="Daum C."/>
            <person name="Haridas S."/>
            <person name="He G."/>
            <person name="LaButti K."/>
            <person name="Lipzen A."/>
            <person name="Mondo S."/>
            <person name="Riley R."/>
            <person name="Salamov A."/>
            <person name="Simmons B.A."/>
            <person name="Magnuson J.K."/>
            <person name="Henrissat B."/>
            <person name="Mortensen U.H."/>
            <person name="Larsen T.O."/>
            <person name="Devries R.P."/>
            <person name="Grigoriev I.V."/>
            <person name="Machida M."/>
            <person name="Baker S.E."/>
            <person name="Andersen M.R."/>
        </authorList>
    </citation>
    <scope>NUCLEOTIDE SEQUENCE [LARGE SCALE GENOMIC DNA]</scope>
    <source>
        <strain evidence="2 3">CBS 151.66</strain>
    </source>
</reference>
<evidence type="ECO:0000313" key="3">
    <source>
        <dbReference type="Proteomes" id="UP000326565"/>
    </source>
</evidence>
<name>A0A5N5XEZ6_9EURO</name>
<sequence length="179" mass="19162">MSPTKPLSQTSPFTKPTKEPTTSPKPNNHQNPHPKDRLSDILSDSDISILDLGPSLSSRNSSCYHLSTENASTIRPKDIPDFLRTDSTTNEEQKTRIAFSLSNLSNSSLLKDTAVDGVGGGDITPKKNKPRVGSMRAKLRTISTPLLSPLRGGSGGRVGRPGVLRAKTSFRGVGGVLEN</sequence>
<protein>
    <submittedName>
        <fullName evidence="2">Uncharacterized protein</fullName>
    </submittedName>
</protein>
<dbReference type="AlphaFoldDB" id="A0A5N5XEZ6"/>
<proteinExistence type="predicted"/>
<gene>
    <name evidence="2" type="ORF">BDV29DRAFT_164783</name>
</gene>
<feature type="compositionally biased region" description="Low complexity" evidence="1">
    <location>
        <begin position="10"/>
        <end position="31"/>
    </location>
</feature>
<dbReference type="Proteomes" id="UP000326565">
    <property type="component" value="Unassembled WGS sequence"/>
</dbReference>
<evidence type="ECO:0000313" key="2">
    <source>
        <dbReference type="EMBL" id="KAB8079303.1"/>
    </source>
</evidence>
<keyword evidence="3" id="KW-1185">Reference proteome</keyword>
<organism evidence="2 3">
    <name type="scientific">Aspergillus leporis</name>
    <dbReference type="NCBI Taxonomy" id="41062"/>
    <lineage>
        <taxon>Eukaryota</taxon>
        <taxon>Fungi</taxon>
        <taxon>Dikarya</taxon>
        <taxon>Ascomycota</taxon>
        <taxon>Pezizomycotina</taxon>
        <taxon>Eurotiomycetes</taxon>
        <taxon>Eurotiomycetidae</taxon>
        <taxon>Eurotiales</taxon>
        <taxon>Aspergillaceae</taxon>
        <taxon>Aspergillus</taxon>
        <taxon>Aspergillus subgen. Circumdati</taxon>
    </lineage>
</organism>
<evidence type="ECO:0000256" key="1">
    <source>
        <dbReference type="SAM" id="MobiDB-lite"/>
    </source>
</evidence>
<accession>A0A5N5XEZ6</accession>
<dbReference type="OrthoDB" id="4502188at2759"/>
<feature type="region of interest" description="Disordered" evidence="1">
    <location>
        <begin position="1"/>
        <end position="42"/>
    </location>
</feature>
<dbReference type="EMBL" id="ML732151">
    <property type="protein sequence ID" value="KAB8079303.1"/>
    <property type="molecule type" value="Genomic_DNA"/>
</dbReference>